<dbReference type="Pfam" id="PF17761">
    <property type="entry name" value="DUF1016_N"/>
    <property type="match status" value="1"/>
</dbReference>
<dbReference type="Proteomes" id="UP000628442">
    <property type="component" value="Unassembled WGS sequence"/>
</dbReference>
<gene>
    <name evidence="2" type="ORF">GCM10007387_33910</name>
</gene>
<reference evidence="2" key="1">
    <citation type="journal article" date="2014" name="Int. J. Syst. Evol. Microbiol.">
        <title>Complete genome sequence of Corynebacterium casei LMG S-19264T (=DSM 44701T), isolated from a smear-ripened cheese.</title>
        <authorList>
            <consortium name="US DOE Joint Genome Institute (JGI-PGF)"/>
            <person name="Walter F."/>
            <person name="Albersmeier A."/>
            <person name="Kalinowski J."/>
            <person name="Ruckert C."/>
        </authorList>
    </citation>
    <scope>NUCLEOTIDE SEQUENCE</scope>
    <source>
        <strain evidence="2">KCTC 12343</strain>
    </source>
</reference>
<reference evidence="2" key="2">
    <citation type="submission" date="2022-12" db="EMBL/GenBank/DDBJ databases">
        <authorList>
            <person name="Sun Q."/>
            <person name="Kim S."/>
        </authorList>
    </citation>
    <scope>NUCLEOTIDE SEQUENCE</scope>
    <source>
        <strain evidence="2">KCTC 12343</strain>
    </source>
</reference>
<protein>
    <recommendedName>
        <fullName evidence="1">YhcG N-terminal domain-containing protein</fullName>
    </recommendedName>
</protein>
<dbReference type="InterPro" id="IPR053148">
    <property type="entry name" value="PD-DEXK-like_domain"/>
</dbReference>
<sequence length="91" mass="10195">MQRAVRSVDSIQVQTCGEMGRNIVEFEQGGAARARYGKRLLPDLAKALTAEFGKGLDASKLRYMRLFYQAFSECDALRHELSWTITGSSYA</sequence>
<evidence type="ECO:0000259" key="1">
    <source>
        <dbReference type="Pfam" id="PF17761"/>
    </source>
</evidence>
<dbReference type="InterPro" id="IPR041527">
    <property type="entry name" value="YhcG_N"/>
</dbReference>
<dbReference type="PANTHER" id="PTHR30547:SF5">
    <property type="entry name" value="NUCLEASE YHCG-RELATED"/>
    <property type="match status" value="1"/>
</dbReference>
<accession>A0AA87XUK9</accession>
<dbReference type="EMBL" id="BMWV01000007">
    <property type="protein sequence ID" value="GGY48860.1"/>
    <property type="molecule type" value="Genomic_DNA"/>
</dbReference>
<evidence type="ECO:0000313" key="2">
    <source>
        <dbReference type="EMBL" id="GGY48860.1"/>
    </source>
</evidence>
<dbReference type="PANTHER" id="PTHR30547">
    <property type="entry name" value="UNCHARACTERIZED PROTEIN YHCG-RELATED"/>
    <property type="match status" value="1"/>
</dbReference>
<dbReference type="AlphaFoldDB" id="A0AA87XUK9"/>
<name>A0AA87XUK9_9BURK</name>
<organism evidence="2 3">
    <name type="scientific">Pseudoduganella albidiflava</name>
    <dbReference type="NCBI Taxonomy" id="321983"/>
    <lineage>
        <taxon>Bacteria</taxon>
        <taxon>Pseudomonadati</taxon>
        <taxon>Pseudomonadota</taxon>
        <taxon>Betaproteobacteria</taxon>
        <taxon>Burkholderiales</taxon>
        <taxon>Oxalobacteraceae</taxon>
        <taxon>Telluria group</taxon>
        <taxon>Pseudoduganella</taxon>
    </lineage>
</organism>
<feature type="domain" description="YhcG N-terminal" evidence="1">
    <location>
        <begin position="2"/>
        <end position="84"/>
    </location>
</feature>
<evidence type="ECO:0000313" key="3">
    <source>
        <dbReference type="Proteomes" id="UP000628442"/>
    </source>
</evidence>
<comment type="caution">
    <text evidence="2">The sequence shown here is derived from an EMBL/GenBank/DDBJ whole genome shotgun (WGS) entry which is preliminary data.</text>
</comment>
<proteinExistence type="predicted"/>